<accession>A0A3P7LJL0</accession>
<evidence type="ECO:0000313" key="3">
    <source>
        <dbReference type="Proteomes" id="UP000281553"/>
    </source>
</evidence>
<evidence type="ECO:0000256" key="1">
    <source>
        <dbReference type="SAM" id="MobiDB-lite"/>
    </source>
</evidence>
<dbReference type="AlphaFoldDB" id="A0A3P7LJL0"/>
<reference evidence="2 3" key="1">
    <citation type="submission" date="2018-11" db="EMBL/GenBank/DDBJ databases">
        <authorList>
            <consortium name="Pathogen Informatics"/>
        </authorList>
    </citation>
    <scope>NUCLEOTIDE SEQUENCE [LARGE SCALE GENOMIC DNA]</scope>
</reference>
<dbReference type="EMBL" id="UYRU01050363">
    <property type="protein sequence ID" value="VDN10963.1"/>
    <property type="molecule type" value="Genomic_DNA"/>
</dbReference>
<proteinExistence type="predicted"/>
<dbReference type="Proteomes" id="UP000281553">
    <property type="component" value="Unassembled WGS sequence"/>
</dbReference>
<sequence>MVNMVFSGNASNVTANGTAKVAYGVGIDSEHHWLYAPFLNKEVAKTKGLLLTGQIKNETLRFVLTTPNGTRVVDIVPTNESMPTGFIYVYVDAKPDFTTEMQPNTNFSVMLVTRLNTTKSYCRRCDINTSICTMRIPFIVALYTETFFKRFKIIVLKYKYRKPHCRRKEYPSGLKAILLTGKIGNQTLQYVLNTTAGIKIINVFPNGNSTHKKLIHISFNETAPEPTATTTEASDTEKSTKTSPAYTSTPDDAFNTDAFENFSEDTSTPYDSTMDVSDGFSEDIYRTM</sequence>
<feature type="region of interest" description="Disordered" evidence="1">
    <location>
        <begin position="225"/>
        <end position="254"/>
    </location>
</feature>
<keyword evidence="3" id="KW-1185">Reference proteome</keyword>
<name>A0A3P7LJL0_DIBLA</name>
<gene>
    <name evidence="2" type="ORF">DILT_LOCUS6794</name>
</gene>
<protein>
    <submittedName>
        <fullName evidence="2">Uncharacterized protein</fullName>
    </submittedName>
</protein>
<organism evidence="2 3">
    <name type="scientific">Dibothriocephalus latus</name>
    <name type="common">Fish tapeworm</name>
    <name type="synonym">Diphyllobothrium latum</name>
    <dbReference type="NCBI Taxonomy" id="60516"/>
    <lineage>
        <taxon>Eukaryota</taxon>
        <taxon>Metazoa</taxon>
        <taxon>Spiralia</taxon>
        <taxon>Lophotrochozoa</taxon>
        <taxon>Platyhelminthes</taxon>
        <taxon>Cestoda</taxon>
        <taxon>Eucestoda</taxon>
        <taxon>Diphyllobothriidea</taxon>
        <taxon>Diphyllobothriidae</taxon>
        <taxon>Dibothriocephalus</taxon>
    </lineage>
</organism>
<evidence type="ECO:0000313" key="2">
    <source>
        <dbReference type="EMBL" id="VDN10963.1"/>
    </source>
</evidence>